<gene>
    <name evidence="1" type="ORF">HMPREF0765_2769</name>
</gene>
<dbReference type="HOGENOM" id="CLU_025928_1_0_10"/>
<dbReference type="Proteomes" id="UP000006241">
    <property type="component" value="Unassembled WGS sequence"/>
</dbReference>
<protein>
    <submittedName>
        <fullName evidence="1">Uncharacterized protein</fullName>
    </submittedName>
</protein>
<name>C2FZL3_SPHSI</name>
<organism evidence="1 2">
    <name type="scientific">Sphingobacterium spiritivorum ATCC 33300</name>
    <dbReference type="NCBI Taxonomy" id="525372"/>
    <lineage>
        <taxon>Bacteria</taxon>
        <taxon>Pseudomonadati</taxon>
        <taxon>Bacteroidota</taxon>
        <taxon>Sphingobacteriia</taxon>
        <taxon>Sphingobacteriales</taxon>
        <taxon>Sphingobacteriaceae</taxon>
        <taxon>Sphingobacterium</taxon>
    </lineage>
</organism>
<evidence type="ECO:0000313" key="2">
    <source>
        <dbReference type="Proteomes" id="UP000006241"/>
    </source>
</evidence>
<dbReference type="InterPro" id="IPR011990">
    <property type="entry name" value="TPR-like_helical_dom_sf"/>
</dbReference>
<dbReference type="EMBL" id="ACHB01000069">
    <property type="protein sequence ID" value="EEI91459.1"/>
    <property type="molecule type" value="Genomic_DNA"/>
</dbReference>
<dbReference type="SUPFAM" id="SSF48452">
    <property type="entry name" value="TPR-like"/>
    <property type="match status" value="1"/>
</dbReference>
<comment type="caution">
    <text evidence="1">The sequence shown here is derived from an EMBL/GenBank/DDBJ whole genome shotgun (WGS) entry which is preliminary data.</text>
</comment>
<dbReference type="Pfam" id="PF12771">
    <property type="entry name" value="SusD-like_2"/>
    <property type="match status" value="1"/>
</dbReference>
<dbReference type="AlphaFoldDB" id="C2FZL3"/>
<dbReference type="Gene3D" id="1.25.40.390">
    <property type="match status" value="1"/>
</dbReference>
<dbReference type="InterPro" id="IPR041662">
    <property type="entry name" value="SusD-like_2"/>
</dbReference>
<accession>C2FZL3</accession>
<reference evidence="1 2" key="1">
    <citation type="submission" date="2009-01" db="EMBL/GenBank/DDBJ databases">
        <authorList>
            <person name="Qin X."/>
            <person name="Bachman B."/>
            <person name="Battles P."/>
            <person name="Bell A."/>
            <person name="Bess C."/>
            <person name="Bickham C."/>
            <person name="Chaboub L."/>
            <person name="Chen D."/>
            <person name="Coyle M."/>
            <person name="Deiros D.R."/>
            <person name="Dinh H."/>
            <person name="Forbes L."/>
            <person name="Fowler G."/>
            <person name="Francisco L."/>
            <person name="Fu Q."/>
            <person name="Gubbala S."/>
            <person name="Hale W."/>
            <person name="Han Y."/>
            <person name="Hemphill L."/>
            <person name="Highlander S.K."/>
            <person name="Hirani K."/>
            <person name="Hogues M."/>
            <person name="Jackson L."/>
            <person name="Jakkamsetti A."/>
            <person name="Javaid M."/>
            <person name="Jiang H."/>
            <person name="Korchina V."/>
            <person name="Kovar C."/>
            <person name="Lara F."/>
            <person name="Lee S."/>
            <person name="Mata R."/>
            <person name="Mathew T."/>
            <person name="Moen C."/>
            <person name="Morales K."/>
            <person name="Munidasa M."/>
            <person name="Nazareth L."/>
            <person name="Ngo R."/>
            <person name="Nguyen L."/>
            <person name="Okwuonu G."/>
            <person name="Ongeri F."/>
            <person name="Patil S."/>
            <person name="Petrosino J."/>
            <person name="Pham C."/>
            <person name="Pham P."/>
            <person name="Pu L.-L."/>
            <person name="Puazo M."/>
            <person name="Raj R."/>
            <person name="Reid J."/>
            <person name="Rouhana J."/>
            <person name="Saada N."/>
            <person name="Shang Y."/>
            <person name="Simmons D."/>
            <person name="Thornton R."/>
            <person name="Warren J."/>
            <person name="Weissenberger G."/>
            <person name="Zhang J."/>
            <person name="Zhang L."/>
            <person name="Zhou C."/>
            <person name="Zhu D."/>
            <person name="Muzny D."/>
            <person name="Worley K."/>
            <person name="Gibbs R."/>
        </authorList>
    </citation>
    <scope>NUCLEOTIDE SEQUENCE [LARGE SCALE GENOMIC DNA]</scope>
    <source>
        <strain evidence="1 2">ATCC 33300</strain>
    </source>
</reference>
<evidence type="ECO:0000313" key="1">
    <source>
        <dbReference type="EMBL" id="EEI91459.1"/>
    </source>
</evidence>
<sequence>MLISNPSILYKMKKSLLYILFSGLTLLSFTGCKKDLEDKFQNPDASTQANIPAFFTDMLNNDRVRPSYWHYRTFILSNQAIYTQTASFYPSNTMYQPNDGYAYNYWTDFYAPGVLGIYRSMEVAYANLPETERATKEVFLNAGKVVLFDEASKMIDNFGDIPFSEAGSLPTNSTIIKPKFDDQKELYYSFIDELKALNLYFEKASTNADFSKYDILNSGNIQKWRKYTNSLRLRLLMRISNVDETKARTEIMEMLGNATLYPLVDGSANPNYSPKADDILLYPLTNNTTSLRQALLEGPNHYATDYMLNKVMLPSNDPRIPVFYDKFGRTVDGKFIQNKEYKAMPIEFTSTDMENNFQDYAVLDSATFFDNVATPGIVINASEVNFIKAEAHLRWGNEADAKTAYDLGVKQSITFYYYLNNLNTSGLKTEQKPTEEIISAFVDNSAASFTGDATKKLELIITQKWLHFGYLQAQQAWSEYRRTELPKLTFQTAGLVNYANPPKRLTYPSTEVSNNNVNYQAVKSKDTRDTKIFWDIK</sequence>
<proteinExistence type="predicted"/>